<dbReference type="PANTHER" id="PTHR10983">
    <property type="entry name" value="1-ACYLGLYCEROL-3-PHOSPHATE ACYLTRANSFERASE-RELATED"/>
    <property type="match status" value="1"/>
</dbReference>
<evidence type="ECO:0000256" key="4">
    <source>
        <dbReference type="SAM" id="MobiDB-lite"/>
    </source>
</evidence>
<keyword evidence="5" id="KW-1133">Transmembrane helix</keyword>
<dbReference type="Pfam" id="PF01553">
    <property type="entry name" value="Acyltransferase"/>
    <property type="match status" value="1"/>
</dbReference>
<comment type="similarity">
    <text evidence="1">Belongs to the 1-acyl-sn-glycerol-3-phosphate acyltransferase family.</text>
</comment>
<keyword evidence="2" id="KW-0808">Transferase</keyword>
<evidence type="ECO:0000259" key="6">
    <source>
        <dbReference type="SMART" id="SM00563"/>
    </source>
</evidence>
<dbReference type="SUPFAM" id="SSF69593">
    <property type="entry name" value="Glycerol-3-phosphate (1)-acyltransferase"/>
    <property type="match status" value="1"/>
</dbReference>
<feature type="transmembrane region" description="Helical" evidence="5">
    <location>
        <begin position="60"/>
        <end position="82"/>
    </location>
</feature>
<evidence type="ECO:0000313" key="7">
    <source>
        <dbReference type="EMBL" id="KAF2434696.1"/>
    </source>
</evidence>
<dbReference type="Proteomes" id="UP000800235">
    <property type="component" value="Unassembled WGS sequence"/>
</dbReference>
<accession>A0A9P4P103</accession>
<dbReference type="SMART" id="SM00563">
    <property type="entry name" value="PlsC"/>
    <property type="match status" value="1"/>
</dbReference>
<keyword evidence="5" id="KW-0472">Membrane</keyword>
<dbReference type="GO" id="GO:0016746">
    <property type="term" value="F:acyltransferase activity"/>
    <property type="evidence" value="ECO:0007669"/>
    <property type="project" value="UniProtKB-KW"/>
</dbReference>
<name>A0A9P4P103_9PEZI</name>
<dbReference type="InterPro" id="IPR002123">
    <property type="entry name" value="Plipid/glycerol_acylTrfase"/>
</dbReference>
<feature type="transmembrane region" description="Helical" evidence="5">
    <location>
        <begin position="154"/>
        <end position="174"/>
    </location>
</feature>
<sequence>MDANGIRLRPAKTEAAALQSTTTAPTTTTTTPPAKQRSHPGGASQHGSLMQAWRIISMNVYFLASCLCMHATQFMGVPLYFYDRDLYYSWQALTKQHFGLLVVTLQAWWSPTLVRVSGDESVRGQLRRMEDGRLELEFPERMVLLSNHIIYTDWLYLWWSAYAANMHGHIYIILKESLKYIPILGPGMMFFSFVFLSRNWTQDKPRFQHRLKKLTNKHKGPTKGSKMLDPMWLLLFPEGTNISKNGRAKSKAWAEKSGQPDLDHCLLPRSTGLLFTLDELGDSIEWVYDCTLAYEGIPQGEYAQDVFTLRGIYLQGRSPPSVNMHWRRFAVKDIPVHDPKAFERWVLMVWQTKDELLKYYAQHGGFPADEATEYKDIPLGAGVKEMYKAPGWIGTTVVPRYRLEFLQIFAPVAAMGLVGHLVWRFWKWGVIALGSI</sequence>
<feature type="transmembrane region" description="Helical" evidence="5">
    <location>
        <begin position="180"/>
        <end position="200"/>
    </location>
</feature>
<feature type="compositionally biased region" description="Low complexity" evidence="4">
    <location>
        <begin position="21"/>
        <end position="34"/>
    </location>
</feature>
<organism evidence="7 8">
    <name type="scientific">Tothia fuscella</name>
    <dbReference type="NCBI Taxonomy" id="1048955"/>
    <lineage>
        <taxon>Eukaryota</taxon>
        <taxon>Fungi</taxon>
        <taxon>Dikarya</taxon>
        <taxon>Ascomycota</taxon>
        <taxon>Pezizomycotina</taxon>
        <taxon>Dothideomycetes</taxon>
        <taxon>Pleosporomycetidae</taxon>
        <taxon>Venturiales</taxon>
        <taxon>Cylindrosympodiaceae</taxon>
        <taxon>Tothia</taxon>
    </lineage>
</organism>
<evidence type="ECO:0000256" key="1">
    <source>
        <dbReference type="ARBA" id="ARBA00008655"/>
    </source>
</evidence>
<dbReference type="Pfam" id="PF16076">
    <property type="entry name" value="Acyltransf_C"/>
    <property type="match status" value="1"/>
</dbReference>
<comment type="caution">
    <text evidence="7">The sequence shown here is derived from an EMBL/GenBank/DDBJ whole genome shotgun (WGS) entry which is preliminary data.</text>
</comment>
<feature type="domain" description="Phospholipid/glycerol acyltransferase" evidence="6">
    <location>
        <begin position="142"/>
        <end position="274"/>
    </location>
</feature>
<keyword evidence="8" id="KW-1185">Reference proteome</keyword>
<proteinExistence type="inferred from homology"/>
<evidence type="ECO:0000313" key="8">
    <source>
        <dbReference type="Proteomes" id="UP000800235"/>
    </source>
</evidence>
<protein>
    <submittedName>
        <fullName evidence="7">Acyltransferase-domain-containing protein</fullName>
    </submittedName>
</protein>
<dbReference type="OrthoDB" id="189226at2759"/>
<dbReference type="CDD" id="cd07990">
    <property type="entry name" value="LPLAT_LCLAT1-like"/>
    <property type="match status" value="1"/>
</dbReference>
<gene>
    <name evidence="7" type="ORF">EJ08DRAFT_426948</name>
</gene>
<dbReference type="InterPro" id="IPR032098">
    <property type="entry name" value="Acyltransf_C"/>
</dbReference>
<evidence type="ECO:0000256" key="5">
    <source>
        <dbReference type="SAM" id="Phobius"/>
    </source>
</evidence>
<evidence type="ECO:0000256" key="2">
    <source>
        <dbReference type="ARBA" id="ARBA00022679"/>
    </source>
</evidence>
<evidence type="ECO:0000256" key="3">
    <source>
        <dbReference type="ARBA" id="ARBA00023315"/>
    </source>
</evidence>
<dbReference type="GO" id="GO:0005783">
    <property type="term" value="C:endoplasmic reticulum"/>
    <property type="evidence" value="ECO:0007669"/>
    <property type="project" value="TreeGrafter"/>
</dbReference>
<reference evidence="7" key="1">
    <citation type="journal article" date="2020" name="Stud. Mycol.">
        <title>101 Dothideomycetes genomes: a test case for predicting lifestyles and emergence of pathogens.</title>
        <authorList>
            <person name="Haridas S."/>
            <person name="Albert R."/>
            <person name="Binder M."/>
            <person name="Bloem J."/>
            <person name="Labutti K."/>
            <person name="Salamov A."/>
            <person name="Andreopoulos B."/>
            <person name="Baker S."/>
            <person name="Barry K."/>
            <person name="Bills G."/>
            <person name="Bluhm B."/>
            <person name="Cannon C."/>
            <person name="Castanera R."/>
            <person name="Culley D."/>
            <person name="Daum C."/>
            <person name="Ezra D."/>
            <person name="Gonzalez J."/>
            <person name="Henrissat B."/>
            <person name="Kuo A."/>
            <person name="Liang C."/>
            <person name="Lipzen A."/>
            <person name="Lutzoni F."/>
            <person name="Magnuson J."/>
            <person name="Mondo S."/>
            <person name="Nolan M."/>
            <person name="Ohm R."/>
            <person name="Pangilinan J."/>
            <person name="Park H.-J."/>
            <person name="Ramirez L."/>
            <person name="Alfaro M."/>
            <person name="Sun H."/>
            <person name="Tritt A."/>
            <person name="Yoshinaga Y."/>
            <person name="Zwiers L.-H."/>
            <person name="Turgeon B."/>
            <person name="Goodwin S."/>
            <person name="Spatafora J."/>
            <person name="Crous P."/>
            <person name="Grigoriev I."/>
        </authorList>
    </citation>
    <scope>NUCLEOTIDE SEQUENCE</scope>
    <source>
        <strain evidence="7">CBS 130266</strain>
    </source>
</reference>
<feature type="region of interest" description="Disordered" evidence="4">
    <location>
        <begin position="1"/>
        <end position="45"/>
    </location>
</feature>
<dbReference type="GO" id="GO:0036149">
    <property type="term" value="P:phosphatidylinositol acyl-chain remodeling"/>
    <property type="evidence" value="ECO:0007669"/>
    <property type="project" value="TreeGrafter"/>
</dbReference>
<dbReference type="EMBL" id="MU007015">
    <property type="protein sequence ID" value="KAF2434696.1"/>
    <property type="molecule type" value="Genomic_DNA"/>
</dbReference>
<keyword evidence="5" id="KW-0812">Transmembrane</keyword>
<keyword evidence="3 7" id="KW-0012">Acyltransferase</keyword>
<dbReference type="PANTHER" id="PTHR10983:SF16">
    <property type="entry name" value="LYSOCARDIOLIPIN ACYLTRANSFERASE 1"/>
    <property type="match status" value="1"/>
</dbReference>
<dbReference type="AlphaFoldDB" id="A0A9P4P103"/>